<dbReference type="VEuPathDB" id="FungiDB:BD410DRAFT_790397"/>
<protein>
    <recommendedName>
        <fullName evidence="1">F-box domain-containing protein</fullName>
    </recommendedName>
</protein>
<evidence type="ECO:0000313" key="2">
    <source>
        <dbReference type="EMBL" id="TDL20749.1"/>
    </source>
</evidence>
<dbReference type="OrthoDB" id="3365698at2759"/>
<name>A0A4Y7Q1L3_9AGAM</name>
<dbReference type="InterPro" id="IPR001810">
    <property type="entry name" value="F-box_dom"/>
</dbReference>
<sequence length="482" mass="54705">MDGLNLVEKLISIIRSKGWDDAFTEDVLCGVPRSRSELDALSDDESPTSSLQLLKDSKYCMATLGKVTDRLGRKIRRLEKRTMPGVLEEGIRRLPDELLANIFELGHLSTDDGEYALQGVSHVSRRFRSVSLQTPIVWTRLSVIYPNAEIQAFVSRSGQLDLEIDTFHLSSSKLEAVLKILGVYSHRWSHLHLFDPAVEPAMERLGLTTFPRLNYLYHSCSVELFTWAMPLLSHIECHCWYFRPGATFAAQVTKFEISFEDMDVVDIGGLSEALQSMTNLQDLSVQLADCRSVEYETDSNSLKPHSIQIDKLTISMNEGTLLEVAQGLYDVLSFLTATTVDISLDNVVKGPQFDYLKTADGDFFPFGTVIVLRISRWIYMPSLFSAIGQYCNIAHTVRFDIPLGRHFTDGIHDEIVCTPFPSIRHIEFHNCDSLYEEQVQFMVKHPLFAQVENFNLVSCHHVSEDFLLDLRNEIGERVKWAA</sequence>
<accession>A0A4Y7Q1L3</accession>
<dbReference type="AlphaFoldDB" id="A0A4Y7Q1L3"/>
<gene>
    <name evidence="2" type="ORF">BD410DRAFT_790397</name>
</gene>
<dbReference type="EMBL" id="ML170185">
    <property type="protein sequence ID" value="TDL20749.1"/>
    <property type="molecule type" value="Genomic_DNA"/>
</dbReference>
<keyword evidence="3" id="KW-1185">Reference proteome</keyword>
<dbReference type="Gene3D" id="1.20.1280.50">
    <property type="match status" value="1"/>
</dbReference>
<organism evidence="2 3">
    <name type="scientific">Rickenella mellea</name>
    <dbReference type="NCBI Taxonomy" id="50990"/>
    <lineage>
        <taxon>Eukaryota</taxon>
        <taxon>Fungi</taxon>
        <taxon>Dikarya</taxon>
        <taxon>Basidiomycota</taxon>
        <taxon>Agaricomycotina</taxon>
        <taxon>Agaricomycetes</taxon>
        <taxon>Hymenochaetales</taxon>
        <taxon>Rickenellaceae</taxon>
        <taxon>Rickenella</taxon>
    </lineage>
</organism>
<dbReference type="Pfam" id="PF12937">
    <property type="entry name" value="F-box-like"/>
    <property type="match status" value="1"/>
</dbReference>
<proteinExistence type="predicted"/>
<dbReference type="Proteomes" id="UP000294933">
    <property type="component" value="Unassembled WGS sequence"/>
</dbReference>
<feature type="domain" description="F-box" evidence="1">
    <location>
        <begin position="91"/>
        <end position="142"/>
    </location>
</feature>
<reference evidence="2 3" key="1">
    <citation type="submission" date="2018-06" db="EMBL/GenBank/DDBJ databases">
        <title>A transcriptomic atlas of mushroom development highlights an independent origin of complex multicellularity.</title>
        <authorList>
            <consortium name="DOE Joint Genome Institute"/>
            <person name="Krizsan K."/>
            <person name="Almasi E."/>
            <person name="Merenyi Z."/>
            <person name="Sahu N."/>
            <person name="Viragh M."/>
            <person name="Koszo T."/>
            <person name="Mondo S."/>
            <person name="Kiss B."/>
            <person name="Balint B."/>
            <person name="Kues U."/>
            <person name="Barry K."/>
            <person name="Hegedus J.C."/>
            <person name="Henrissat B."/>
            <person name="Johnson J."/>
            <person name="Lipzen A."/>
            <person name="Ohm R."/>
            <person name="Nagy I."/>
            <person name="Pangilinan J."/>
            <person name="Yan J."/>
            <person name="Xiong Y."/>
            <person name="Grigoriev I.V."/>
            <person name="Hibbett D.S."/>
            <person name="Nagy L.G."/>
        </authorList>
    </citation>
    <scope>NUCLEOTIDE SEQUENCE [LARGE SCALE GENOMIC DNA]</scope>
    <source>
        <strain evidence="2 3">SZMC22713</strain>
    </source>
</reference>
<evidence type="ECO:0000313" key="3">
    <source>
        <dbReference type="Proteomes" id="UP000294933"/>
    </source>
</evidence>
<evidence type="ECO:0000259" key="1">
    <source>
        <dbReference type="Pfam" id="PF12937"/>
    </source>
</evidence>